<name>A0A8S4B4K1_9TELE</name>
<evidence type="ECO:0000256" key="1">
    <source>
        <dbReference type="SAM" id="MobiDB-lite"/>
    </source>
</evidence>
<organism evidence="2 3">
    <name type="scientific">Menidia menidia</name>
    <name type="common">Atlantic silverside</name>
    <dbReference type="NCBI Taxonomy" id="238744"/>
    <lineage>
        <taxon>Eukaryota</taxon>
        <taxon>Metazoa</taxon>
        <taxon>Chordata</taxon>
        <taxon>Craniata</taxon>
        <taxon>Vertebrata</taxon>
        <taxon>Euteleostomi</taxon>
        <taxon>Actinopterygii</taxon>
        <taxon>Neopterygii</taxon>
        <taxon>Teleostei</taxon>
        <taxon>Neoteleostei</taxon>
        <taxon>Acanthomorphata</taxon>
        <taxon>Ovalentaria</taxon>
        <taxon>Atherinomorphae</taxon>
        <taxon>Atheriniformes</taxon>
        <taxon>Atherinopsidae</taxon>
        <taxon>Menidiinae</taxon>
        <taxon>Menidia</taxon>
    </lineage>
</organism>
<evidence type="ECO:0000313" key="2">
    <source>
        <dbReference type="EMBL" id="CAG5912057.1"/>
    </source>
</evidence>
<accession>A0A8S4B4K1</accession>
<gene>
    <name evidence="2" type="ORF">MMEN_LOCUS9964</name>
</gene>
<dbReference type="Proteomes" id="UP000677803">
    <property type="component" value="Unassembled WGS sequence"/>
</dbReference>
<protein>
    <submittedName>
        <fullName evidence="2">(Atlantic silverside) hypothetical protein</fullName>
    </submittedName>
</protein>
<dbReference type="EMBL" id="CAJRST010010001">
    <property type="protein sequence ID" value="CAG5912057.1"/>
    <property type="molecule type" value="Genomic_DNA"/>
</dbReference>
<reference evidence="2" key="1">
    <citation type="submission" date="2021-05" db="EMBL/GenBank/DDBJ databases">
        <authorList>
            <person name="Tigano A."/>
        </authorList>
    </citation>
    <scope>NUCLEOTIDE SEQUENCE</scope>
</reference>
<dbReference type="AlphaFoldDB" id="A0A8S4B4K1"/>
<comment type="caution">
    <text evidence="2">The sequence shown here is derived from an EMBL/GenBank/DDBJ whole genome shotgun (WGS) entry which is preliminary data.</text>
</comment>
<evidence type="ECO:0000313" key="3">
    <source>
        <dbReference type="Proteomes" id="UP000677803"/>
    </source>
</evidence>
<proteinExistence type="predicted"/>
<feature type="region of interest" description="Disordered" evidence="1">
    <location>
        <begin position="1"/>
        <end position="30"/>
    </location>
</feature>
<keyword evidence="3" id="KW-1185">Reference proteome</keyword>
<sequence length="86" mass="8865">MEGVFLPGSEPASGPGRAGGGTPVSAGDSELLHLPSDVHLKPVELQVLPEAGVFVEMQAMQQLLLLRSAALSRHGASVGLQAPGWR</sequence>